<dbReference type="Proteomes" id="UP000593892">
    <property type="component" value="Chromosome"/>
</dbReference>
<dbReference type="PANTHER" id="PTHR43689:SF8">
    <property type="entry name" value="ALPHA_BETA-HYDROLASES SUPERFAMILY PROTEIN"/>
    <property type="match status" value="1"/>
</dbReference>
<dbReference type="RefSeq" id="WP_194451833.1">
    <property type="nucleotide sequence ID" value="NZ_CP063849.1"/>
</dbReference>
<name>A0A7S7NUQ9_PALFE</name>
<feature type="domain" description="AB hydrolase-1" evidence="1">
    <location>
        <begin position="34"/>
        <end position="279"/>
    </location>
</feature>
<sequence>MSATAGRGLGAKPQPVLIETALGVAECAVWGEGPVVLALHGAMGGYDQSAMLARAALAGVGFQVVAVSRPGYLGTPLGEAAAPEQQADLCAALLDALGLRHAAVLAISGGGQCALQFALRHGRRCRGLVLVSACTAQLRVKLPLRFHLLKWMARLPWLTARLREKAAQRPEESARRAILDPELCRRTLADPVAGPLLTELQLSTMEHLAQRLPGTQNDIVQSRRPFEYPVEQIGQPVLLVHGTADEVVPFADSRSLAGRLPRAELLALEGGAHVSLFTHLHEIRARVGPFLEGHGPG</sequence>
<dbReference type="SUPFAM" id="SSF53474">
    <property type="entry name" value="alpha/beta-Hydrolases"/>
    <property type="match status" value="1"/>
</dbReference>
<dbReference type="InterPro" id="IPR000073">
    <property type="entry name" value="AB_hydrolase_1"/>
</dbReference>
<protein>
    <submittedName>
        <fullName evidence="2">Alpha/beta fold hydrolase</fullName>
    </submittedName>
</protein>
<reference evidence="2 3" key="1">
    <citation type="submission" date="2020-10" db="EMBL/GenBank/DDBJ databases">
        <title>Complete genome sequence of Paludibaculum fermentans P105T, a facultatively anaerobic acidobacterium capable of dissimilatory Fe(III) reduction.</title>
        <authorList>
            <person name="Dedysh S.N."/>
            <person name="Beletsky A.V."/>
            <person name="Kulichevskaya I.S."/>
            <person name="Mardanov A.V."/>
            <person name="Ravin N.V."/>
        </authorList>
    </citation>
    <scope>NUCLEOTIDE SEQUENCE [LARGE SCALE GENOMIC DNA]</scope>
    <source>
        <strain evidence="2 3">P105</strain>
    </source>
</reference>
<evidence type="ECO:0000313" key="2">
    <source>
        <dbReference type="EMBL" id="QOY90168.1"/>
    </source>
</evidence>
<dbReference type="Pfam" id="PF00561">
    <property type="entry name" value="Abhydrolase_1"/>
    <property type="match status" value="1"/>
</dbReference>
<keyword evidence="2" id="KW-0378">Hydrolase</keyword>
<dbReference type="Gene3D" id="3.40.50.1820">
    <property type="entry name" value="alpha/beta hydrolase"/>
    <property type="match status" value="1"/>
</dbReference>
<organism evidence="2 3">
    <name type="scientific">Paludibaculum fermentans</name>
    <dbReference type="NCBI Taxonomy" id="1473598"/>
    <lineage>
        <taxon>Bacteria</taxon>
        <taxon>Pseudomonadati</taxon>
        <taxon>Acidobacteriota</taxon>
        <taxon>Terriglobia</taxon>
        <taxon>Bryobacterales</taxon>
        <taxon>Bryobacteraceae</taxon>
        <taxon>Paludibaculum</taxon>
    </lineage>
</organism>
<evidence type="ECO:0000259" key="1">
    <source>
        <dbReference type="Pfam" id="PF00561"/>
    </source>
</evidence>
<dbReference type="GO" id="GO:0016787">
    <property type="term" value="F:hydrolase activity"/>
    <property type="evidence" value="ECO:0007669"/>
    <property type="project" value="UniProtKB-KW"/>
</dbReference>
<evidence type="ECO:0000313" key="3">
    <source>
        <dbReference type="Proteomes" id="UP000593892"/>
    </source>
</evidence>
<gene>
    <name evidence="2" type="ORF">IRI77_09505</name>
</gene>
<dbReference type="KEGG" id="pfer:IRI77_09505"/>
<dbReference type="EMBL" id="CP063849">
    <property type="protein sequence ID" value="QOY90168.1"/>
    <property type="molecule type" value="Genomic_DNA"/>
</dbReference>
<dbReference type="AlphaFoldDB" id="A0A7S7NUQ9"/>
<keyword evidence="3" id="KW-1185">Reference proteome</keyword>
<proteinExistence type="predicted"/>
<dbReference type="InterPro" id="IPR029058">
    <property type="entry name" value="AB_hydrolase_fold"/>
</dbReference>
<accession>A0A7S7NUQ9</accession>
<dbReference type="PANTHER" id="PTHR43689">
    <property type="entry name" value="HYDROLASE"/>
    <property type="match status" value="1"/>
</dbReference>